<dbReference type="SUPFAM" id="SSF50677">
    <property type="entry name" value="ValRS/IleRS/LeuRS editing domain"/>
    <property type="match status" value="1"/>
</dbReference>
<dbReference type="PANTHER" id="PTHR11946:SF93">
    <property type="entry name" value="VALINE--TRNA LIGASE, CHLOROPLASTIC_MITOCHONDRIAL 2"/>
    <property type="match status" value="1"/>
</dbReference>
<dbReference type="NCBIfam" id="NF004349">
    <property type="entry name" value="PRK05729.1"/>
    <property type="match status" value="1"/>
</dbReference>
<comment type="function">
    <text evidence="8">Catalyzes the attachment of valine to tRNA(Val). As ValRS can inadvertently accommodate and process structurally similar amino acids such as threonine, to avoid such errors, it has a 'posttransfer' editing activity that hydrolyzes mischarged Thr-tRNA(Val) in a tRNA-dependent manner.</text>
</comment>
<comment type="similarity">
    <text evidence="8">Belongs to the class-I aminoacyl-tRNA synthetase family. ValS type 1 subfamily.</text>
</comment>
<keyword evidence="4 8" id="KW-0067">ATP-binding</keyword>
<dbReference type="SUPFAM" id="SSF46589">
    <property type="entry name" value="tRNA-binding arm"/>
    <property type="match status" value="1"/>
</dbReference>
<keyword evidence="6 8" id="KW-0030">Aminoacyl-tRNA synthetase</keyword>
<evidence type="ECO:0000259" key="11">
    <source>
        <dbReference type="Pfam" id="PF10458"/>
    </source>
</evidence>
<dbReference type="InterPro" id="IPR033705">
    <property type="entry name" value="Anticodon_Ia_Val"/>
</dbReference>
<dbReference type="CDD" id="cd00817">
    <property type="entry name" value="ValRS_core"/>
    <property type="match status" value="1"/>
</dbReference>
<comment type="caution">
    <text evidence="12">The sequence shown here is derived from an EMBL/GenBank/DDBJ whole genome shotgun (WGS) entry which is preliminary data.</text>
</comment>
<feature type="domain" description="Aminoacyl-tRNA synthetase class Ia" evidence="9">
    <location>
        <begin position="15"/>
        <end position="631"/>
    </location>
</feature>
<keyword evidence="3 8" id="KW-0547">Nucleotide-binding</keyword>
<dbReference type="Pfam" id="PF10458">
    <property type="entry name" value="Val_tRNA-synt_C"/>
    <property type="match status" value="1"/>
</dbReference>
<dbReference type="InterPro" id="IPR001412">
    <property type="entry name" value="aa-tRNA-synth_I_CS"/>
</dbReference>
<dbReference type="Pfam" id="PF08264">
    <property type="entry name" value="Anticodon_1"/>
    <property type="match status" value="1"/>
</dbReference>
<dbReference type="InterPro" id="IPR013155">
    <property type="entry name" value="M/V/L/I-tRNA-synth_anticd-bd"/>
</dbReference>
<dbReference type="RefSeq" id="WP_377264983.1">
    <property type="nucleotide sequence ID" value="NZ_JBHMAA010000032.1"/>
</dbReference>
<evidence type="ECO:0000256" key="4">
    <source>
        <dbReference type="ARBA" id="ARBA00022840"/>
    </source>
</evidence>
<evidence type="ECO:0000256" key="6">
    <source>
        <dbReference type="ARBA" id="ARBA00023146"/>
    </source>
</evidence>
<organism evidence="12 13">
    <name type="scientific">Rhizobium puerariae</name>
    <dbReference type="NCBI Taxonomy" id="1585791"/>
    <lineage>
        <taxon>Bacteria</taxon>
        <taxon>Pseudomonadati</taxon>
        <taxon>Pseudomonadota</taxon>
        <taxon>Alphaproteobacteria</taxon>
        <taxon>Hyphomicrobiales</taxon>
        <taxon>Rhizobiaceae</taxon>
        <taxon>Rhizobium/Agrobacterium group</taxon>
        <taxon>Rhizobium</taxon>
    </lineage>
</organism>
<name>A0ABV6ANG9_9HYPH</name>
<dbReference type="NCBIfam" id="TIGR00422">
    <property type="entry name" value="valS"/>
    <property type="match status" value="1"/>
</dbReference>
<evidence type="ECO:0000256" key="8">
    <source>
        <dbReference type="HAMAP-Rule" id="MF_02004"/>
    </source>
</evidence>
<evidence type="ECO:0000256" key="2">
    <source>
        <dbReference type="ARBA" id="ARBA00022598"/>
    </source>
</evidence>
<dbReference type="SUPFAM" id="SSF52374">
    <property type="entry name" value="Nucleotidylyl transferase"/>
    <property type="match status" value="1"/>
</dbReference>
<evidence type="ECO:0000256" key="5">
    <source>
        <dbReference type="ARBA" id="ARBA00022917"/>
    </source>
</evidence>
<dbReference type="Gene3D" id="3.40.50.620">
    <property type="entry name" value="HUPs"/>
    <property type="match status" value="2"/>
</dbReference>
<protein>
    <recommendedName>
        <fullName evidence="8">Valine--tRNA ligase</fullName>
        <ecNumber evidence="8">6.1.1.9</ecNumber>
    </recommendedName>
    <alternativeName>
        <fullName evidence="8">Valyl-tRNA synthetase</fullName>
        <shortName evidence="8">ValRS</shortName>
    </alternativeName>
</protein>
<evidence type="ECO:0000256" key="1">
    <source>
        <dbReference type="ARBA" id="ARBA00022490"/>
    </source>
</evidence>
<dbReference type="Pfam" id="PF00133">
    <property type="entry name" value="tRNA-synt_1"/>
    <property type="match status" value="1"/>
</dbReference>
<feature type="short sequence motif" description="'HIGH' region" evidence="8">
    <location>
        <begin position="45"/>
        <end position="55"/>
    </location>
</feature>
<evidence type="ECO:0000259" key="9">
    <source>
        <dbReference type="Pfam" id="PF00133"/>
    </source>
</evidence>
<dbReference type="HAMAP" id="MF_02004">
    <property type="entry name" value="Val_tRNA_synth_type1"/>
    <property type="match status" value="1"/>
</dbReference>
<keyword evidence="2 8" id="KW-0436">Ligase</keyword>
<comment type="subunit">
    <text evidence="8">Monomer.</text>
</comment>
<dbReference type="CDD" id="cd07962">
    <property type="entry name" value="Anticodon_Ia_Val"/>
    <property type="match status" value="1"/>
</dbReference>
<evidence type="ECO:0000313" key="13">
    <source>
        <dbReference type="Proteomes" id="UP001589692"/>
    </source>
</evidence>
<feature type="coiled-coil region" evidence="8">
    <location>
        <begin position="873"/>
        <end position="935"/>
    </location>
</feature>
<dbReference type="Gene3D" id="3.90.740.10">
    <property type="entry name" value="Valyl/Leucyl/Isoleucyl-tRNA synthetase, editing domain"/>
    <property type="match status" value="1"/>
</dbReference>
<dbReference type="InterPro" id="IPR002303">
    <property type="entry name" value="Valyl-tRNA_ligase"/>
</dbReference>
<dbReference type="InterPro" id="IPR019499">
    <property type="entry name" value="Val-tRNA_synth_tRNA-bd"/>
</dbReference>
<feature type="domain" description="Valyl-tRNA synthetase tRNA-binding arm" evidence="11">
    <location>
        <begin position="875"/>
        <end position="937"/>
    </location>
</feature>
<evidence type="ECO:0000256" key="3">
    <source>
        <dbReference type="ARBA" id="ARBA00022741"/>
    </source>
</evidence>
<dbReference type="InterPro" id="IPR037118">
    <property type="entry name" value="Val-tRNA_synth_C_sf"/>
</dbReference>
<feature type="short sequence motif" description="'KMSKS' region" evidence="8">
    <location>
        <begin position="591"/>
        <end position="595"/>
    </location>
</feature>
<feature type="domain" description="Methionyl/Valyl/Leucyl/Isoleucyl-tRNA synthetase anticodon-binding" evidence="10">
    <location>
        <begin position="673"/>
        <end position="815"/>
    </location>
</feature>
<gene>
    <name evidence="8" type="primary">valS</name>
    <name evidence="12" type="ORF">ACFFP0_25265</name>
</gene>
<reference evidence="12 13" key="1">
    <citation type="submission" date="2024-09" db="EMBL/GenBank/DDBJ databases">
        <authorList>
            <person name="Sun Q."/>
            <person name="Mori K."/>
        </authorList>
    </citation>
    <scope>NUCLEOTIDE SEQUENCE [LARGE SCALE GENOMIC DNA]</scope>
    <source>
        <strain evidence="12 13">TBRC 4938</strain>
    </source>
</reference>
<dbReference type="SUPFAM" id="SSF47323">
    <property type="entry name" value="Anticodon-binding domain of a subclass of class I aminoacyl-tRNA synthetases"/>
    <property type="match status" value="1"/>
</dbReference>
<keyword evidence="5 8" id="KW-0648">Protein biosynthesis</keyword>
<dbReference type="InterPro" id="IPR002300">
    <property type="entry name" value="aa-tRNA-synth_Ia"/>
</dbReference>
<comment type="catalytic activity">
    <reaction evidence="7 8">
        <text>tRNA(Val) + L-valine + ATP = L-valyl-tRNA(Val) + AMP + diphosphate</text>
        <dbReference type="Rhea" id="RHEA:10704"/>
        <dbReference type="Rhea" id="RHEA-COMP:9672"/>
        <dbReference type="Rhea" id="RHEA-COMP:9708"/>
        <dbReference type="ChEBI" id="CHEBI:30616"/>
        <dbReference type="ChEBI" id="CHEBI:33019"/>
        <dbReference type="ChEBI" id="CHEBI:57762"/>
        <dbReference type="ChEBI" id="CHEBI:78442"/>
        <dbReference type="ChEBI" id="CHEBI:78537"/>
        <dbReference type="ChEBI" id="CHEBI:456215"/>
        <dbReference type="EC" id="6.1.1.9"/>
    </reaction>
</comment>
<comment type="domain">
    <text evidence="8">ValRS has two distinct active sites: one for aminoacylation and one for editing. The misactivated threonine is translocated from the active site to the editing site.</text>
</comment>
<comment type="subcellular location">
    <subcellularLocation>
        <location evidence="8">Cytoplasm</location>
    </subcellularLocation>
</comment>
<keyword evidence="1 8" id="KW-0963">Cytoplasm</keyword>
<dbReference type="Gene3D" id="1.10.287.380">
    <property type="entry name" value="Valyl-tRNA synthetase, C-terminal domain"/>
    <property type="match status" value="1"/>
</dbReference>
<dbReference type="Proteomes" id="UP001589692">
    <property type="component" value="Unassembled WGS sequence"/>
</dbReference>
<dbReference type="InterPro" id="IPR010978">
    <property type="entry name" value="tRNA-bd_arm"/>
</dbReference>
<evidence type="ECO:0000313" key="12">
    <source>
        <dbReference type="EMBL" id="MFB9952169.1"/>
    </source>
</evidence>
<dbReference type="EMBL" id="JBHMAA010000032">
    <property type="protein sequence ID" value="MFB9952169.1"/>
    <property type="molecule type" value="Genomic_DNA"/>
</dbReference>
<evidence type="ECO:0000259" key="10">
    <source>
        <dbReference type="Pfam" id="PF08264"/>
    </source>
</evidence>
<dbReference type="GO" id="GO:0004832">
    <property type="term" value="F:valine-tRNA ligase activity"/>
    <property type="evidence" value="ECO:0007669"/>
    <property type="project" value="UniProtKB-EC"/>
</dbReference>
<dbReference type="InterPro" id="IPR014729">
    <property type="entry name" value="Rossmann-like_a/b/a_fold"/>
</dbReference>
<keyword evidence="13" id="KW-1185">Reference proteome</keyword>
<dbReference type="PANTHER" id="PTHR11946">
    <property type="entry name" value="VALYL-TRNA SYNTHETASES"/>
    <property type="match status" value="1"/>
</dbReference>
<dbReference type="Gene3D" id="1.10.730.10">
    <property type="entry name" value="Isoleucyl-tRNA Synthetase, Domain 1"/>
    <property type="match status" value="1"/>
</dbReference>
<proteinExistence type="inferred from homology"/>
<feature type="binding site" evidence="8">
    <location>
        <position position="594"/>
    </location>
    <ligand>
        <name>ATP</name>
        <dbReference type="ChEBI" id="CHEBI:30616"/>
    </ligand>
</feature>
<keyword evidence="8" id="KW-0175">Coiled coil</keyword>
<dbReference type="PROSITE" id="PS00178">
    <property type="entry name" value="AA_TRNA_LIGASE_I"/>
    <property type="match status" value="1"/>
</dbReference>
<dbReference type="InterPro" id="IPR009008">
    <property type="entry name" value="Val/Leu/Ile-tRNA-synth_edit"/>
</dbReference>
<sequence>MLEKTYDSAAVEPKIAKAWDEADAFRAGANAKPGAETFTIVIPPPNVTGSLHMGHALNNTLQDILIRFERMRGKDVLWQPGMDHAGIATQMVVERQLMERQLPGRREMGREAFVDRIWEWKAESGGLIFNQLKRLGASCDWSRERFTMDEGLSEAVLEVFVTLYKQGLIYKDKRLVNWDPKLLTAISDMEVEQLEVNGNLWHFRYPLEPGVTYQYPVAFDEEGKPTEFETRDYIVVATTRPETMLGDTGVAVNPDDERYKAIIGKHVILPIVGRKIPIVADSYADPAAGTGAVKITPAHDFNDFEVGRRAGLRAINVMNVDGTIAIKDNEDFLEGLDHPAALHGAWDRLEGQDRFFARKVIVEIFEEAGLLDKIEPHKHMVPHGDRGGVPIEPRLTDQWWVDNKTLAQPAIASVREGRTNFVPKNWENTYFQWMENIQPWCISRQLWWGHQIPAWYGPDGQVFVEKTEEEALEAAVQHYLSHEGPWKAWVQEKIENYEPGEILVRDEDVLDTWFSSALWPFSTLGWPEKTKELARYYPTSILVTGFDIIPFWVVRMMQMGLHFMRDKEGNGIEPFHTVYIHALVRDKNGQKMSKSKGNVIDPLSLIEEYGADALRFTLAIMAAQGRDVKLDPARIAGYRNFGTKLWNATRFAEMNGMKRDPAFRPEAARQTVNRWILTELSNAVRDVTDALEALRFNDAAGSLYRFVWNQVCDWYLELLKPVFSGEDEQAKAEAQACMAYVLEETYKLLHPFMPFMTEELWAHTDTRDNLLCHADWPASSFVDEVAADEINWLVDLVSGLRSARAEMNVPPSAVAPLIVVGANEVTAFRMRRHEAAIRRLARVENIEPADVAPKGAAQIVVGEATACLPLGSLIDLAAEKARIEKTIAKTEGEMDRIGKKLANEKFVANANPEVVAAERERFAELEIQMANLRTALLRVSEAG</sequence>
<dbReference type="PRINTS" id="PR00986">
    <property type="entry name" value="TRNASYNTHVAL"/>
</dbReference>
<evidence type="ECO:0000256" key="7">
    <source>
        <dbReference type="ARBA" id="ARBA00047552"/>
    </source>
</evidence>
<dbReference type="InterPro" id="IPR009080">
    <property type="entry name" value="tRNAsynth_Ia_anticodon-bd"/>
</dbReference>
<dbReference type="EC" id="6.1.1.9" evidence="8"/>
<accession>A0ABV6ANG9</accession>
<comment type="domain">
    <text evidence="8">The C-terminal coiled-coil domain is crucial for aminoacylation activity.</text>
</comment>